<comment type="caution">
    <text evidence="1">The sequence shown here is derived from an EMBL/GenBank/DDBJ whole genome shotgun (WGS) entry which is preliminary data.</text>
</comment>
<sequence length="186" mass="21333">MIAPWWPGQIRFTLLLTGSNRYVFLRKSIQILNPSKEITTSKDISLSRKIAAFLVDLESNSGEKYQYNFKQCEQARVTQQIIEGQQFNTLKKYISTMGVIDDMMIELNHTIEDIIIKKISKCYIEFIILLMRTKKTQPSSAKHAEQILNTLLSLIFGTVQASTTAQRLITHVISNCRINNPRYGST</sequence>
<dbReference type="Proteomes" id="UP000324800">
    <property type="component" value="Unassembled WGS sequence"/>
</dbReference>
<dbReference type="EMBL" id="SNRW01000186">
    <property type="protein sequence ID" value="KAA6402779.1"/>
    <property type="molecule type" value="Genomic_DNA"/>
</dbReference>
<organism evidence="1 2">
    <name type="scientific">Streblomastix strix</name>
    <dbReference type="NCBI Taxonomy" id="222440"/>
    <lineage>
        <taxon>Eukaryota</taxon>
        <taxon>Metamonada</taxon>
        <taxon>Preaxostyla</taxon>
        <taxon>Oxymonadida</taxon>
        <taxon>Streblomastigidae</taxon>
        <taxon>Streblomastix</taxon>
    </lineage>
</organism>
<evidence type="ECO:0000313" key="1">
    <source>
        <dbReference type="EMBL" id="KAA6402779.1"/>
    </source>
</evidence>
<protein>
    <submittedName>
        <fullName evidence="1">Uncharacterized protein</fullName>
    </submittedName>
</protein>
<dbReference type="AlphaFoldDB" id="A0A5J4X8C5"/>
<gene>
    <name evidence="1" type="ORF">EZS28_001689</name>
</gene>
<proteinExistence type="predicted"/>
<accession>A0A5J4X8C5</accession>
<evidence type="ECO:0000313" key="2">
    <source>
        <dbReference type="Proteomes" id="UP000324800"/>
    </source>
</evidence>
<reference evidence="1 2" key="1">
    <citation type="submission" date="2019-03" db="EMBL/GenBank/DDBJ databases">
        <title>Single cell metagenomics reveals metabolic interactions within the superorganism composed of flagellate Streblomastix strix and complex community of Bacteroidetes bacteria on its surface.</title>
        <authorList>
            <person name="Treitli S.C."/>
            <person name="Kolisko M."/>
            <person name="Husnik F."/>
            <person name="Keeling P."/>
            <person name="Hampl V."/>
        </authorList>
    </citation>
    <scope>NUCLEOTIDE SEQUENCE [LARGE SCALE GENOMIC DNA]</scope>
    <source>
        <strain evidence="1">ST1C</strain>
    </source>
</reference>
<name>A0A5J4X8C5_9EUKA</name>